<dbReference type="GO" id="GO:0033388">
    <property type="term" value="P:putrescine biosynthetic process from arginine"/>
    <property type="evidence" value="ECO:0007669"/>
    <property type="project" value="TreeGrafter"/>
</dbReference>
<feature type="domain" description="CN hydrolase" evidence="2">
    <location>
        <begin position="1"/>
        <end position="232"/>
    </location>
</feature>
<evidence type="ECO:0000313" key="3">
    <source>
        <dbReference type="EMBL" id="EHP85244.1"/>
    </source>
</evidence>
<dbReference type="Proteomes" id="UP000003706">
    <property type="component" value="Unassembled WGS sequence"/>
</dbReference>
<dbReference type="InterPro" id="IPR036526">
    <property type="entry name" value="C-N_Hydrolase_sf"/>
</dbReference>
<evidence type="ECO:0000256" key="1">
    <source>
        <dbReference type="ARBA" id="ARBA00022801"/>
    </source>
</evidence>
<evidence type="ECO:0000259" key="2">
    <source>
        <dbReference type="PROSITE" id="PS50263"/>
    </source>
</evidence>
<protein>
    <submittedName>
        <fullName evidence="3">Nitrilase/cyanide hydratase and apolipoprotein N-acyltransferase</fullName>
    </submittedName>
</protein>
<keyword evidence="3" id="KW-0808">Transferase</keyword>
<dbReference type="OrthoDB" id="275346at2157"/>
<dbReference type="GO" id="GO:0016746">
    <property type="term" value="F:acyltransferase activity"/>
    <property type="evidence" value="ECO:0007669"/>
    <property type="project" value="UniProtKB-KW"/>
</dbReference>
<dbReference type="EMBL" id="AGJL01000037">
    <property type="protein sequence ID" value="EHP85244.1"/>
    <property type="molecule type" value="Genomic_DNA"/>
</dbReference>
<dbReference type="RefSeq" id="WP_007044827.1">
    <property type="nucleotide sequence ID" value="NZ_AGJL01000037.1"/>
</dbReference>
<sequence>MRVTVCELPDDNREFKKAWDKLIEHVKNERSELIILPEMPAYLWFPKYPNFDEDIWQKAIKSHDDFIKNLKLQTTVISTRPIQKGKYRLNQAFFLDRGRYYPIRAKYYLPNEEWFYETTWFHRGKKDFSIVRINNILVGILICSELMFNEWARLYGKQKAHIIAVPRATEKSTINKWLIASQMASIVSGAYVLSSNRVSGIFGGRGWVISPEGEVIAITSEDEPFVTVDIDLKEAELAKQRYPRYIPE</sequence>
<keyword evidence="1" id="KW-0378">Hydrolase</keyword>
<gene>
    <name evidence="3" type="ORF">MetfoDRAFT_1398</name>
</gene>
<dbReference type="AlphaFoldDB" id="H1L024"/>
<name>H1L024_9EURY</name>
<evidence type="ECO:0000313" key="4">
    <source>
        <dbReference type="Proteomes" id="UP000003706"/>
    </source>
</evidence>
<dbReference type="PROSITE" id="PS50263">
    <property type="entry name" value="CN_HYDROLASE"/>
    <property type="match status" value="1"/>
</dbReference>
<dbReference type="InterPro" id="IPR050345">
    <property type="entry name" value="Aliph_Amidase/BUP"/>
</dbReference>
<dbReference type="PANTHER" id="PTHR43674">
    <property type="entry name" value="NITRILASE C965.09-RELATED"/>
    <property type="match status" value="1"/>
</dbReference>
<keyword evidence="3" id="KW-0012">Acyltransferase</keyword>
<dbReference type="Gene3D" id="3.60.110.10">
    <property type="entry name" value="Carbon-nitrogen hydrolase"/>
    <property type="match status" value="1"/>
</dbReference>
<accession>H1L024</accession>
<dbReference type="SUPFAM" id="SSF56317">
    <property type="entry name" value="Carbon-nitrogen hydrolase"/>
    <property type="match status" value="1"/>
</dbReference>
<keyword evidence="4" id="KW-1185">Reference proteome</keyword>
<reference evidence="3 4" key="1">
    <citation type="submission" date="2011-09" db="EMBL/GenBank/DDBJ databases">
        <title>The draft genome of Methanotorris formicicus Mc-S-70.</title>
        <authorList>
            <consortium name="US DOE Joint Genome Institute (JGI-PGF)"/>
            <person name="Lucas S."/>
            <person name="Han J."/>
            <person name="Lapidus A."/>
            <person name="Cheng J.-F."/>
            <person name="Goodwin L."/>
            <person name="Pitluck S."/>
            <person name="Peters L."/>
            <person name="Land M.L."/>
            <person name="Hauser L."/>
            <person name="Sieprawska-Lupa M."/>
            <person name="Takai K."/>
            <person name="Miyazaki J."/>
            <person name="Whitman W."/>
            <person name="Woyke T.J."/>
        </authorList>
    </citation>
    <scope>NUCLEOTIDE SEQUENCE [LARGE SCALE GENOMIC DNA]</scope>
    <source>
        <strain evidence="3 4">Mc-S-70</strain>
    </source>
</reference>
<organism evidence="3 4">
    <name type="scientific">Methanotorris formicicus Mc-S-70</name>
    <dbReference type="NCBI Taxonomy" id="647171"/>
    <lineage>
        <taxon>Archaea</taxon>
        <taxon>Methanobacteriati</taxon>
        <taxon>Methanobacteriota</taxon>
        <taxon>Methanomada group</taxon>
        <taxon>Methanococci</taxon>
        <taxon>Methanococcales</taxon>
        <taxon>Methanocaldococcaceae</taxon>
        <taxon>Methanotorris</taxon>
    </lineage>
</organism>
<dbReference type="InterPro" id="IPR003010">
    <property type="entry name" value="C-N_Hydrolase"/>
</dbReference>
<comment type="caution">
    <text evidence="3">The sequence shown here is derived from an EMBL/GenBank/DDBJ whole genome shotgun (WGS) entry which is preliminary data.</text>
</comment>
<dbReference type="GO" id="GO:0050126">
    <property type="term" value="F:N-carbamoylputrescine amidase activity"/>
    <property type="evidence" value="ECO:0007669"/>
    <property type="project" value="TreeGrafter"/>
</dbReference>
<dbReference type="Pfam" id="PF00795">
    <property type="entry name" value="CN_hydrolase"/>
    <property type="match status" value="1"/>
</dbReference>
<keyword evidence="3" id="KW-0449">Lipoprotein</keyword>
<dbReference type="CDD" id="cd07197">
    <property type="entry name" value="nitrilase"/>
    <property type="match status" value="1"/>
</dbReference>
<dbReference type="PANTHER" id="PTHR43674:SF2">
    <property type="entry name" value="BETA-UREIDOPROPIONASE"/>
    <property type="match status" value="1"/>
</dbReference>
<dbReference type="STRING" id="647171.MetfoDRAFT_1398"/>
<proteinExistence type="predicted"/>